<feature type="region of interest" description="Disordered" evidence="1">
    <location>
        <begin position="48"/>
        <end position="74"/>
    </location>
</feature>
<accession>A0ABQ8SPF6</accession>
<proteinExistence type="predicted"/>
<name>A0ABQ8SPF6_PERAM</name>
<evidence type="ECO:0000313" key="2">
    <source>
        <dbReference type="EMBL" id="KAJ4436060.1"/>
    </source>
</evidence>
<feature type="compositionally biased region" description="Acidic residues" evidence="1">
    <location>
        <begin position="52"/>
        <end position="74"/>
    </location>
</feature>
<evidence type="ECO:0000313" key="3">
    <source>
        <dbReference type="Proteomes" id="UP001148838"/>
    </source>
</evidence>
<dbReference type="EMBL" id="JAJSOF020000023">
    <property type="protein sequence ID" value="KAJ4436060.1"/>
    <property type="molecule type" value="Genomic_DNA"/>
</dbReference>
<dbReference type="Proteomes" id="UP001148838">
    <property type="component" value="Unassembled WGS sequence"/>
</dbReference>
<keyword evidence="3" id="KW-1185">Reference proteome</keyword>
<comment type="caution">
    <text evidence="2">The sequence shown here is derived from an EMBL/GenBank/DDBJ whole genome shotgun (WGS) entry which is preliminary data.</text>
</comment>
<reference evidence="2 3" key="1">
    <citation type="journal article" date="2022" name="Allergy">
        <title>Genome assembly and annotation of Periplaneta americana reveal a comprehensive cockroach allergen profile.</title>
        <authorList>
            <person name="Wang L."/>
            <person name="Xiong Q."/>
            <person name="Saelim N."/>
            <person name="Wang L."/>
            <person name="Nong W."/>
            <person name="Wan A.T."/>
            <person name="Shi M."/>
            <person name="Liu X."/>
            <person name="Cao Q."/>
            <person name="Hui J.H.L."/>
            <person name="Sookrung N."/>
            <person name="Leung T.F."/>
            <person name="Tungtrongchitr A."/>
            <person name="Tsui S.K.W."/>
        </authorList>
    </citation>
    <scope>NUCLEOTIDE SEQUENCE [LARGE SCALE GENOMIC DNA]</scope>
    <source>
        <strain evidence="2">PWHHKU_190912</strain>
    </source>
</reference>
<evidence type="ECO:0000256" key="1">
    <source>
        <dbReference type="SAM" id="MobiDB-lite"/>
    </source>
</evidence>
<sequence>MCGICSEGMSNSVTSINTLAQLGQDCWRRGISSLKKPFNDPIIINFGGISDDHDDGDSSYNDEMDGMAELEDSN</sequence>
<protein>
    <submittedName>
        <fullName evidence="2">Uncharacterized protein</fullName>
    </submittedName>
</protein>
<organism evidence="2 3">
    <name type="scientific">Periplaneta americana</name>
    <name type="common">American cockroach</name>
    <name type="synonym">Blatta americana</name>
    <dbReference type="NCBI Taxonomy" id="6978"/>
    <lineage>
        <taxon>Eukaryota</taxon>
        <taxon>Metazoa</taxon>
        <taxon>Ecdysozoa</taxon>
        <taxon>Arthropoda</taxon>
        <taxon>Hexapoda</taxon>
        <taxon>Insecta</taxon>
        <taxon>Pterygota</taxon>
        <taxon>Neoptera</taxon>
        <taxon>Polyneoptera</taxon>
        <taxon>Dictyoptera</taxon>
        <taxon>Blattodea</taxon>
        <taxon>Blattoidea</taxon>
        <taxon>Blattidae</taxon>
        <taxon>Blattinae</taxon>
        <taxon>Periplaneta</taxon>
    </lineage>
</organism>
<gene>
    <name evidence="2" type="ORF">ANN_18687</name>
</gene>